<name>A0AAV4JMY7_9GAST</name>
<evidence type="ECO:0000313" key="2">
    <source>
        <dbReference type="EMBL" id="GFS23671.1"/>
    </source>
</evidence>
<dbReference type="EMBL" id="BMAT01006998">
    <property type="protein sequence ID" value="GFS23671.1"/>
    <property type="molecule type" value="Genomic_DNA"/>
</dbReference>
<protein>
    <submittedName>
        <fullName evidence="2">Uncharacterized protein</fullName>
    </submittedName>
</protein>
<comment type="caution">
    <text evidence="2">The sequence shown here is derived from an EMBL/GenBank/DDBJ whole genome shotgun (WGS) entry which is preliminary data.</text>
</comment>
<organism evidence="2 3">
    <name type="scientific">Elysia marginata</name>
    <dbReference type="NCBI Taxonomy" id="1093978"/>
    <lineage>
        <taxon>Eukaryota</taxon>
        <taxon>Metazoa</taxon>
        <taxon>Spiralia</taxon>
        <taxon>Lophotrochozoa</taxon>
        <taxon>Mollusca</taxon>
        <taxon>Gastropoda</taxon>
        <taxon>Heterobranchia</taxon>
        <taxon>Euthyneura</taxon>
        <taxon>Panpulmonata</taxon>
        <taxon>Sacoglossa</taxon>
        <taxon>Placobranchoidea</taxon>
        <taxon>Plakobranchidae</taxon>
        <taxon>Elysia</taxon>
    </lineage>
</organism>
<sequence>MTPGLAAALYGKEKSVFDLCNNWLSQLKKASRNKRVPSVTGDSQPPDALIRPKQTDSGLIEHLNNKVFCDTSQPTNAVLRPKEAPADLTEHLDSQTSCSVLVPKIDKISEATLDPTLSSCVPEPVSSKNIQVTVTHTSRLATNTNSHQRQQMANEPNRTAAKLFNSKIAEWEKRQAMIKEVLCSIQRDSLSRKKRVESIQHLSESDLKNLAEVRFQTEHLFHQMEMERMMQKPDNRTKMWVFSTPVLAQVGEQACRSFVKRYRNICNDLKWSVRFYTKLYHDLGKDTITLFNKKQKTGCLKIKIPRMTFLNKSGKFSQIMAAQTSKDVVMPVSEGIDAAFWGTEEPLLPAEQPINNSQCQMIKFDESTLKQSHESAQQLCLEFENLCQNWKSLALEIEMLIHKIRAVLSCSDKLSSTDIEACCEALGCASSLLQALCTQFVCLSLSQSKKDAIKWTNLKEIRKVIGKKASQTVSSRFKNLYNLLVQIRAQCYQVFLKNGDAIMQYNQNVDDALQVWLPMLIDDMQEQIQALFSEGSIPERPLQEINLYSLDPIVQTLRQNLAIASLKCDKAYQDTCGLHLNEEFFTPSANDGSNQIQMDTKLCD</sequence>
<dbReference type="AlphaFoldDB" id="A0AAV4JMY7"/>
<dbReference type="Proteomes" id="UP000762676">
    <property type="component" value="Unassembled WGS sequence"/>
</dbReference>
<accession>A0AAV4JMY7</accession>
<evidence type="ECO:0000313" key="3">
    <source>
        <dbReference type="Proteomes" id="UP000762676"/>
    </source>
</evidence>
<proteinExistence type="predicted"/>
<evidence type="ECO:0000256" key="1">
    <source>
        <dbReference type="SAM" id="MobiDB-lite"/>
    </source>
</evidence>
<keyword evidence="3" id="KW-1185">Reference proteome</keyword>
<gene>
    <name evidence="2" type="ORF">ElyMa_003395100</name>
</gene>
<feature type="region of interest" description="Disordered" evidence="1">
    <location>
        <begin position="31"/>
        <end position="50"/>
    </location>
</feature>
<reference evidence="2 3" key="1">
    <citation type="journal article" date="2021" name="Elife">
        <title>Chloroplast acquisition without the gene transfer in kleptoplastic sea slugs, Plakobranchus ocellatus.</title>
        <authorList>
            <person name="Maeda T."/>
            <person name="Takahashi S."/>
            <person name="Yoshida T."/>
            <person name="Shimamura S."/>
            <person name="Takaki Y."/>
            <person name="Nagai Y."/>
            <person name="Toyoda A."/>
            <person name="Suzuki Y."/>
            <person name="Arimoto A."/>
            <person name="Ishii H."/>
            <person name="Satoh N."/>
            <person name="Nishiyama T."/>
            <person name="Hasebe M."/>
            <person name="Maruyama T."/>
            <person name="Minagawa J."/>
            <person name="Obokata J."/>
            <person name="Shigenobu S."/>
        </authorList>
    </citation>
    <scope>NUCLEOTIDE SEQUENCE [LARGE SCALE GENOMIC DNA]</scope>
</reference>